<dbReference type="Pfam" id="PF05184">
    <property type="entry name" value="SapB_1"/>
    <property type="match status" value="1"/>
</dbReference>
<dbReference type="PROSITE" id="PS50015">
    <property type="entry name" value="SAP_B"/>
    <property type="match status" value="1"/>
</dbReference>
<proteinExistence type="inferred from homology"/>
<dbReference type="SUPFAM" id="SSF50630">
    <property type="entry name" value="Acid proteases"/>
    <property type="match status" value="1"/>
</dbReference>
<keyword evidence="6" id="KW-0865">Zymogen</keyword>
<comment type="similarity">
    <text evidence="1 11">Belongs to the peptidase A1 family.</text>
</comment>
<dbReference type="PRINTS" id="PR00792">
    <property type="entry name" value="PEPSIN"/>
</dbReference>
<keyword evidence="16" id="KW-1185">Reference proteome</keyword>
<dbReference type="InterPro" id="IPR011001">
    <property type="entry name" value="Saposin-like"/>
</dbReference>
<dbReference type="Gene3D" id="2.40.70.10">
    <property type="entry name" value="Acid Proteases"/>
    <property type="match status" value="2"/>
</dbReference>
<evidence type="ECO:0000259" key="13">
    <source>
        <dbReference type="PROSITE" id="PS50015"/>
    </source>
</evidence>
<feature type="active site" evidence="9">
    <location>
        <position position="314"/>
    </location>
</feature>
<dbReference type="GO" id="GO:0006508">
    <property type="term" value="P:proteolysis"/>
    <property type="evidence" value="ECO:0007669"/>
    <property type="project" value="UniProtKB-KW"/>
</dbReference>
<sequence length="566" mass="63155">MGIKYIVVLICLWAWSGSLAFATTSSNDGLLRVSLKRRSLDLNSLHAARIKEGVYSNGLNNLEANVVYLKNYLDAQYYGEISIGSPPQYFNVVFDTGSSNLWVPSSKCVLSIACYFHSKYKSRLSKTYTKIGIPCKIPYGHESISGFFSEDNVRVGDITIKHQVSIVTSALNKGLLLAIFQEFAEITKEGNLAFLALQFDGILGLGFQDISVKKATPVWYNMIEQGRIKQQIFSLWLNNDPMEKIGGEIVFGGIDWRHFRGDHTYVPITKNGYWQIQVGDILVGKNSTGFVIILFCSCLNLIGLCEGGCAAIVDSGTSLIAGPTTVVTQINHAIGASGFVSFECKNVLHNYGNMLWEFITSGLQPEIICGEIGLCSYNNRSHITDVIETVVHSENWDKSSSKKKPLCTLCDMIVFWIQVQFKQKNTKERIFKYVDEVRVYIQRKKGQYSRTFEYTISDVMFGFNILVLKLCERLPNPMGQSFIDCDSVSTMPSITFTIGNKPFTLSPEQYILRVEHGCSSLCYVGFVALDVPPPQGPLWVLGDIFLGAYHTVFDFGNLRIGFAKAA</sequence>
<dbReference type="InterPro" id="IPR008138">
    <property type="entry name" value="SapB_2"/>
</dbReference>
<evidence type="ECO:0000256" key="5">
    <source>
        <dbReference type="ARBA" id="ARBA00022801"/>
    </source>
</evidence>
<keyword evidence="5 11" id="KW-0378">Hydrolase</keyword>
<accession>A0A835CBJ0</accession>
<protein>
    <submittedName>
        <fullName evidence="15">Cyprosin-like isoform X1</fullName>
    </submittedName>
</protein>
<dbReference type="PANTHER" id="PTHR47966:SF20">
    <property type="entry name" value="ASPARTIC PROTEINASE-LIKE"/>
    <property type="match status" value="1"/>
</dbReference>
<dbReference type="InterPro" id="IPR001969">
    <property type="entry name" value="Aspartic_peptidase_AS"/>
</dbReference>
<dbReference type="GO" id="GO:0004190">
    <property type="term" value="F:aspartic-type endopeptidase activity"/>
    <property type="evidence" value="ECO:0007669"/>
    <property type="project" value="UniProtKB-KW"/>
</dbReference>
<dbReference type="InterPro" id="IPR001461">
    <property type="entry name" value="Aspartic_peptidase_A1"/>
</dbReference>
<name>A0A835CBJ0_9FABA</name>
<evidence type="ECO:0000256" key="3">
    <source>
        <dbReference type="ARBA" id="ARBA00022729"/>
    </source>
</evidence>
<feature type="domain" description="Peptidase A1" evidence="14">
    <location>
        <begin position="77"/>
        <end position="563"/>
    </location>
</feature>
<evidence type="ECO:0000259" key="14">
    <source>
        <dbReference type="PROSITE" id="PS51767"/>
    </source>
</evidence>
<dbReference type="PROSITE" id="PS00141">
    <property type="entry name" value="ASP_PROTEASE"/>
    <property type="match status" value="2"/>
</dbReference>
<dbReference type="Proteomes" id="UP000634136">
    <property type="component" value="Unassembled WGS sequence"/>
</dbReference>
<dbReference type="InterPro" id="IPR033121">
    <property type="entry name" value="PEPTIDASE_A1"/>
</dbReference>
<evidence type="ECO:0000256" key="7">
    <source>
        <dbReference type="ARBA" id="ARBA00023157"/>
    </source>
</evidence>
<dbReference type="Gene3D" id="1.10.225.10">
    <property type="entry name" value="Saposin-like"/>
    <property type="match status" value="1"/>
</dbReference>
<feature type="signal peptide" evidence="12">
    <location>
        <begin position="1"/>
        <end position="20"/>
    </location>
</feature>
<feature type="disulfide bond" evidence="10">
    <location>
        <begin position="108"/>
        <end position="114"/>
    </location>
</feature>
<feature type="active site" evidence="9">
    <location>
        <position position="95"/>
    </location>
</feature>
<evidence type="ECO:0000256" key="4">
    <source>
        <dbReference type="ARBA" id="ARBA00022750"/>
    </source>
</evidence>
<evidence type="ECO:0000256" key="1">
    <source>
        <dbReference type="ARBA" id="ARBA00007447"/>
    </source>
</evidence>
<evidence type="ECO:0000313" key="15">
    <source>
        <dbReference type="EMBL" id="KAF7836864.1"/>
    </source>
</evidence>
<keyword evidence="2 11" id="KW-0645">Protease</keyword>
<evidence type="ECO:0000256" key="8">
    <source>
        <dbReference type="ARBA" id="ARBA00023180"/>
    </source>
</evidence>
<reference evidence="15" key="1">
    <citation type="submission" date="2020-09" db="EMBL/GenBank/DDBJ databases">
        <title>Genome-Enabled Discovery of Anthraquinone Biosynthesis in Senna tora.</title>
        <authorList>
            <person name="Kang S.-H."/>
            <person name="Pandey R.P."/>
            <person name="Lee C.-M."/>
            <person name="Sim J.-S."/>
            <person name="Jeong J.-T."/>
            <person name="Choi B.-S."/>
            <person name="Jung M."/>
            <person name="Ginzburg D."/>
            <person name="Zhao K."/>
            <person name="Won S.Y."/>
            <person name="Oh T.-J."/>
            <person name="Yu Y."/>
            <person name="Kim N.-H."/>
            <person name="Lee O.R."/>
            <person name="Lee T.-H."/>
            <person name="Bashyal P."/>
            <person name="Kim T.-S."/>
            <person name="Lee W.-H."/>
            <person name="Kawkins C."/>
            <person name="Kim C.-K."/>
            <person name="Kim J.S."/>
            <person name="Ahn B.O."/>
            <person name="Rhee S.Y."/>
            <person name="Sohng J.K."/>
        </authorList>
    </citation>
    <scope>NUCLEOTIDE SEQUENCE</scope>
    <source>
        <tissue evidence="15">Leaf</tissue>
    </source>
</reference>
<keyword evidence="4 11" id="KW-0064">Aspartyl protease</keyword>
<comment type="caution">
    <text evidence="15">The sequence shown here is derived from an EMBL/GenBank/DDBJ whole genome shotgun (WGS) entry which is preliminary data.</text>
</comment>
<dbReference type="OrthoDB" id="771136at2759"/>
<feature type="chain" id="PRO_5032759886" evidence="12">
    <location>
        <begin position="21"/>
        <end position="566"/>
    </location>
</feature>
<organism evidence="15 16">
    <name type="scientific">Senna tora</name>
    <dbReference type="NCBI Taxonomy" id="362788"/>
    <lineage>
        <taxon>Eukaryota</taxon>
        <taxon>Viridiplantae</taxon>
        <taxon>Streptophyta</taxon>
        <taxon>Embryophyta</taxon>
        <taxon>Tracheophyta</taxon>
        <taxon>Spermatophyta</taxon>
        <taxon>Magnoliopsida</taxon>
        <taxon>eudicotyledons</taxon>
        <taxon>Gunneridae</taxon>
        <taxon>Pentapetalae</taxon>
        <taxon>rosids</taxon>
        <taxon>fabids</taxon>
        <taxon>Fabales</taxon>
        <taxon>Fabaceae</taxon>
        <taxon>Caesalpinioideae</taxon>
        <taxon>Cassia clade</taxon>
        <taxon>Senna</taxon>
    </lineage>
</organism>
<keyword evidence="8" id="KW-0325">Glycoprotein</keyword>
<dbReference type="Pfam" id="PF00026">
    <property type="entry name" value="Asp"/>
    <property type="match status" value="2"/>
</dbReference>
<evidence type="ECO:0000313" key="16">
    <source>
        <dbReference type="Proteomes" id="UP000634136"/>
    </source>
</evidence>
<dbReference type="PANTHER" id="PTHR47966">
    <property type="entry name" value="BETA-SITE APP-CLEAVING ENZYME, ISOFORM A-RELATED"/>
    <property type="match status" value="1"/>
</dbReference>
<keyword evidence="7 10" id="KW-1015">Disulfide bond</keyword>
<evidence type="ECO:0000256" key="2">
    <source>
        <dbReference type="ARBA" id="ARBA00022670"/>
    </source>
</evidence>
<gene>
    <name evidence="15" type="ORF">G2W53_011723</name>
</gene>
<evidence type="ECO:0000256" key="9">
    <source>
        <dbReference type="PIRSR" id="PIRSR601461-1"/>
    </source>
</evidence>
<dbReference type="PROSITE" id="PS51767">
    <property type="entry name" value="PEPTIDASE_A1"/>
    <property type="match status" value="1"/>
</dbReference>
<evidence type="ECO:0000256" key="10">
    <source>
        <dbReference type="PIRSR" id="PIRSR601461-2"/>
    </source>
</evidence>
<dbReference type="InterPro" id="IPR021109">
    <property type="entry name" value="Peptidase_aspartic_dom_sf"/>
</dbReference>
<dbReference type="SUPFAM" id="SSF47862">
    <property type="entry name" value="Saposin"/>
    <property type="match status" value="1"/>
</dbReference>
<dbReference type="InterPro" id="IPR007856">
    <property type="entry name" value="SapB_1"/>
</dbReference>
<evidence type="ECO:0000256" key="6">
    <source>
        <dbReference type="ARBA" id="ARBA00023145"/>
    </source>
</evidence>
<dbReference type="AlphaFoldDB" id="A0A835CBJ0"/>
<keyword evidence="3 12" id="KW-0732">Signal</keyword>
<evidence type="ECO:0000256" key="11">
    <source>
        <dbReference type="RuleBase" id="RU000454"/>
    </source>
</evidence>
<dbReference type="GO" id="GO:0006629">
    <property type="term" value="P:lipid metabolic process"/>
    <property type="evidence" value="ECO:0007669"/>
    <property type="project" value="InterPro"/>
</dbReference>
<dbReference type="FunFam" id="2.40.70.10:FF:000009">
    <property type="entry name" value="Aspartic proteinase A1"/>
    <property type="match status" value="1"/>
</dbReference>
<feature type="domain" description="Saposin B-type" evidence="13">
    <location>
        <begin position="339"/>
        <end position="379"/>
    </location>
</feature>
<dbReference type="EMBL" id="JAAIUW010000004">
    <property type="protein sequence ID" value="KAF7836864.1"/>
    <property type="molecule type" value="Genomic_DNA"/>
</dbReference>
<dbReference type="Pfam" id="PF03489">
    <property type="entry name" value="SapB_2"/>
    <property type="match status" value="1"/>
</dbReference>
<evidence type="ECO:0000256" key="12">
    <source>
        <dbReference type="SAM" id="SignalP"/>
    </source>
</evidence>
<dbReference type="InterPro" id="IPR008139">
    <property type="entry name" value="SaposinB_dom"/>
</dbReference>